<feature type="binding site" evidence="16">
    <location>
        <position position="841"/>
    </location>
    <ligand>
        <name>Mn(2+)</name>
        <dbReference type="ChEBI" id="CHEBI:29035"/>
        <label>4</label>
    </ligand>
</feature>
<feature type="binding site" evidence="16">
    <location>
        <position position="298"/>
    </location>
    <ligand>
        <name>Mg(2+)</name>
        <dbReference type="ChEBI" id="CHEBI:18420"/>
        <label>1</label>
    </ligand>
</feature>
<feature type="binding site" evidence="16">
    <location>
        <position position="841"/>
    </location>
    <ligand>
        <name>Mg(2+)</name>
        <dbReference type="ChEBI" id="CHEBI:18420"/>
        <label>3</label>
    </ligand>
</feature>
<comment type="function">
    <text evidence="16">Large subunit of the glutamine-dependent carbamoyl phosphate synthetase (CPSase). CPSase catalyzes the formation of carbamoyl phosphate from the ammonia moiety of glutamine, carbonate, and phosphate donated by ATP, constituting the first step of 2 biosynthetic pathways, one leading to arginine and/or urea and the other to pyrimidine nucleotides. The large subunit (synthetase) binds the substrates ammonia (free or transferred from glutamine from the small subunit), hydrogencarbonate and ATP and carries out an ATP-coupled ligase reaction, activating hydrogencarbonate by forming carboxy phosphate which reacts with ammonia to form carbamoyl phosphate.</text>
</comment>
<evidence type="ECO:0000256" key="10">
    <source>
        <dbReference type="ARBA" id="ARBA00022840"/>
    </source>
</evidence>
<evidence type="ECO:0000256" key="15">
    <source>
        <dbReference type="ARBA" id="ARBA00048816"/>
    </source>
</evidence>
<feature type="binding site" evidence="16">
    <location>
        <position position="175"/>
    </location>
    <ligand>
        <name>ATP</name>
        <dbReference type="ChEBI" id="CHEBI:30616"/>
        <label>1</label>
    </ligand>
</feature>
<dbReference type="InterPro" id="IPR036897">
    <property type="entry name" value="CarbamoylP_synth_lsu_oligo_sf"/>
</dbReference>
<feature type="binding site" evidence="16">
    <location>
        <position position="785"/>
    </location>
    <ligand>
        <name>ATP</name>
        <dbReference type="ChEBI" id="CHEBI:30616"/>
        <label>2</label>
    </ligand>
</feature>
<dbReference type="Gene3D" id="3.40.50.20">
    <property type="match status" value="2"/>
</dbReference>
<dbReference type="InterPro" id="IPR058047">
    <property type="entry name" value="CPSase_preATP-grasp"/>
</dbReference>
<keyword evidence="5 16" id="KW-0436">Ligase</keyword>
<dbReference type="EC" id="6.3.4.16" evidence="16"/>
<comment type="similarity">
    <text evidence="3 16">Belongs to the CarB family.</text>
</comment>
<feature type="binding site" evidence="16">
    <location>
        <position position="827"/>
    </location>
    <ligand>
        <name>ATP</name>
        <dbReference type="ChEBI" id="CHEBI:30616"/>
        <label>2</label>
    </ligand>
</feature>
<keyword evidence="7" id="KW-0479">Metal-binding</keyword>
<feature type="binding site" evidence="16">
    <location>
        <position position="841"/>
    </location>
    <ligand>
        <name>Mn(2+)</name>
        <dbReference type="ChEBI" id="CHEBI:29035"/>
        <label>3</label>
    </ligand>
</feature>
<feature type="binding site" evidence="16">
    <location>
        <position position="215"/>
    </location>
    <ligand>
        <name>ATP</name>
        <dbReference type="ChEBI" id="CHEBI:30616"/>
        <label>1</label>
    </ligand>
</feature>
<evidence type="ECO:0000256" key="6">
    <source>
        <dbReference type="ARBA" id="ARBA00022605"/>
    </source>
</evidence>
<dbReference type="NCBIfam" id="TIGR01369">
    <property type="entry name" value="CPSaseII_lrg"/>
    <property type="match status" value="1"/>
</dbReference>
<dbReference type="EMBL" id="JAMQKB010000011">
    <property type="protein sequence ID" value="MDC3425110.1"/>
    <property type="molecule type" value="Genomic_DNA"/>
</dbReference>
<dbReference type="InterPro" id="IPR006275">
    <property type="entry name" value="CPSase_lsu"/>
</dbReference>
<keyword evidence="4 16" id="KW-0055">Arginine biosynthesis</keyword>
<dbReference type="InterPro" id="IPR005479">
    <property type="entry name" value="CPAse_ATP-bd"/>
</dbReference>
<dbReference type="FunFam" id="3.30.470.20:FF:000001">
    <property type="entry name" value="Carbamoyl-phosphate synthase large chain"/>
    <property type="match status" value="1"/>
</dbReference>
<feature type="binding site" evidence="16">
    <location>
        <position position="759"/>
    </location>
    <ligand>
        <name>ATP</name>
        <dbReference type="ChEBI" id="CHEBI:30616"/>
        <label>2</label>
    </ligand>
</feature>
<dbReference type="InterPro" id="IPR016185">
    <property type="entry name" value="PreATP-grasp_dom_sf"/>
</dbReference>
<keyword evidence="12 16" id="KW-0665">Pyrimidine biosynthesis</keyword>
<dbReference type="SMART" id="SM01209">
    <property type="entry name" value="GARS_A"/>
    <property type="match status" value="1"/>
</dbReference>
<protein>
    <recommendedName>
        <fullName evidence="16">Carbamoyl phosphate synthase large chain</fullName>
        <ecNumber evidence="16">6.3.4.16</ecNumber>
        <ecNumber evidence="16">6.3.5.5</ecNumber>
    </recommendedName>
    <alternativeName>
        <fullName evidence="16">Carbamoyl phosphate synthetase ammonia chain</fullName>
    </alternativeName>
</protein>
<keyword evidence="10 16" id="KW-0067">ATP-binding</keyword>
<dbReference type="PROSITE" id="PS50975">
    <property type="entry name" value="ATP_GRASP"/>
    <property type="match status" value="2"/>
</dbReference>
<dbReference type="PROSITE" id="PS00866">
    <property type="entry name" value="CPSASE_1"/>
    <property type="match status" value="2"/>
</dbReference>
<feature type="binding site" evidence="16">
    <location>
        <position position="298"/>
    </location>
    <ligand>
        <name>Mg(2+)</name>
        <dbReference type="ChEBI" id="CHEBI:18420"/>
        <label>2</label>
    </ligand>
</feature>
<feature type="binding site" evidence="16">
    <location>
        <position position="241"/>
    </location>
    <ligand>
        <name>ATP</name>
        <dbReference type="ChEBI" id="CHEBI:30616"/>
        <label>1</label>
    </ligand>
</feature>
<feature type="binding site" evidence="16">
    <location>
        <position position="210"/>
    </location>
    <ligand>
        <name>ATP</name>
        <dbReference type="ChEBI" id="CHEBI:30616"/>
        <label>1</label>
    </ligand>
</feature>
<proteinExistence type="inferred from homology"/>
<dbReference type="GO" id="GO:0005737">
    <property type="term" value="C:cytoplasm"/>
    <property type="evidence" value="ECO:0007669"/>
    <property type="project" value="TreeGrafter"/>
</dbReference>
<dbReference type="InterPro" id="IPR011761">
    <property type="entry name" value="ATP-grasp"/>
</dbReference>
<feature type="binding site" evidence="16">
    <location>
        <position position="242"/>
    </location>
    <ligand>
        <name>ATP</name>
        <dbReference type="ChEBI" id="CHEBI:30616"/>
        <label>1</label>
    </ligand>
</feature>
<dbReference type="GO" id="GO:0006526">
    <property type="term" value="P:L-arginine biosynthetic process"/>
    <property type="evidence" value="ECO:0007669"/>
    <property type="project" value="UniProtKB-UniRule"/>
</dbReference>
<evidence type="ECO:0000256" key="5">
    <source>
        <dbReference type="ARBA" id="ARBA00022598"/>
    </source>
</evidence>
<dbReference type="Gene3D" id="3.30.1490.20">
    <property type="entry name" value="ATP-grasp fold, A domain"/>
    <property type="match status" value="1"/>
</dbReference>
<dbReference type="FunFam" id="3.30.470.20:FF:000026">
    <property type="entry name" value="Carbamoyl-phosphate synthase large chain"/>
    <property type="match status" value="1"/>
</dbReference>
<dbReference type="GO" id="GO:0004088">
    <property type="term" value="F:carbamoyl-phosphate synthase (glutamine-hydrolyzing) activity"/>
    <property type="evidence" value="ECO:0007669"/>
    <property type="project" value="UniProtKB-UniRule"/>
</dbReference>
<keyword evidence="9 16" id="KW-0547">Nucleotide-binding</keyword>
<feature type="binding site" evidence="16">
    <location>
        <position position="284"/>
    </location>
    <ligand>
        <name>Mn(2+)</name>
        <dbReference type="ChEBI" id="CHEBI:29035"/>
        <label>1</label>
    </ligand>
</feature>
<gene>
    <name evidence="16 18" type="primary">carB</name>
    <name evidence="18" type="ORF">NC797_11390</name>
</gene>
<evidence type="ECO:0000256" key="11">
    <source>
        <dbReference type="ARBA" id="ARBA00022842"/>
    </source>
</evidence>
<evidence type="ECO:0000259" key="17">
    <source>
        <dbReference type="PROSITE" id="PS50975"/>
    </source>
</evidence>
<comment type="catalytic activity">
    <reaction evidence="15 16">
        <text>hydrogencarbonate + L-glutamine + 2 ATP + H2O = carbamoyl phosphate + L-glutamate + 2 ADP + phosphate + 2 H(+)</text>
        <dbReference type="Rhea" id="RHEA:18633"/>
        <dbReference type="ChEBI" id="CHEBI:15377"/>
        <dbReference type="ChEBI" id="CHEBI:15378"/>
        <dbReference type="ChEBI" id="CHEBI:17544"/>
        <dbReference type="ChEBI" id="CHEBI:29985"/>
        <dbReference type="ChEBI" id="CHEBI:30616"/>
        <dbReference type="ChEBI" id="CHEBI:43474"/>
        <dbReference type="ChEBI" id="CHEBI:58228"/>
        <dbReference type="ChEBI" id="CHEBI:58359"/>
        <dbReference type="ChEBI" id="CHEBI:456216"/>
        <dbReference type="EC" id="6.3.5.5"/>
    </reaction>
</comment>
<keyword evidence="8 16" id="KW-0677">Repeat</keyword>
<dbReference type="NCBIfam" id="NF009455">
    <property type="entry name" value="PRK12815.1"/>
    <property type="match status" value="1"/>
</dbReference>
<comment type="cofactor">
    <cofactor evidence="16">
        <name>Mg(2+)</name>
        <dbReference type="ChEBI" id="CHEBI:18420"/>
    </cofactor>
    <cofactor evidence="16">
        <name>Mn(2+)</name>
        <dbReference type="ChEBI" id="CHEBI:29035"/>
    </cofactor>
    <text evidence="16">Binds 4 Mg(2+) or Mn(2+) ions per subunit.</text>
</comment>
<feature type="binding site" evidence="16">
    <location>
        <position position="169"/>
    </location>
    <ligand>
        <name>ATP</name>
        <dbReference type="ChEBI" id="CHEBI:30616"/>
        <label>1</label>
    </ligand>
</feature>
<dbReference type="PROSITE" id="PS00867">
    <property type="entry name" value="CPSASE_2"/>
    <property type="match status" value="2"/>
</dbReference>
<dbReference type="Pfam" id="PF02786">
    <property type="entry name" value="CPSase_L_D2"/>
    <property type="match status" value="2"/>
</dbReference>
<feature type="binding site" evidence="16">
    <location>
        <position position="841"/>
    </location>
    <ligand>
        <name>Mg(2+)</name>
        <dbReference type="ChEBI" id="CHEBI:18420"/>
        <label>4</label>
    </ligand>
</feature>
<dbReference type="EC" id="6.3.5.5" evidence="16"/>
<feature type="binding site" evidence="16">
    <location>
        <position position="129"/>
    </location>
    <ligand>
        <name>ATP</name>
        <dbReference type="ChEBI" id="CHEBI:30616"/>
        <label>1</label>
    </ligand>
</feature>
<feature type="binding site" evidence="16">
    <location>
        <position position="298"/>
    </location>
    <ligand>
        <name>Mn(2+)</name>
        <dbReference type="ChEBI" id="CHEBI:29035"/>
        <label>1</label>
    </ligand>
</feature>
<keyword evidence="6 16" id="KW-0028">Amino-acid biosynthesis</keyword>
<evidence type="ECO:0000313" key="18">
    <source>
        <dbReference type="EMBL" id="MDC3425110.1"/>
    </source>
</evidence>
<feature type="binding site" evidence="16">
    <location>
        <position position="786"/>
    </location>
    <ligand>
        <name>ATP</name>
        <dbReference type="ChEBI" id="CHEBI:30616"/>
        <label>2</label>
    </ligand>
</feature>
<feature type="binding site" evidence="16">
    <location>
        <position position="711"/>
    </location>
    <ligand>
        <name>ATP</name>
        <dbReference type="ChEBI" id="CHEBI:30616"/>
        <label>2</label>
    </ligand>
</feature>
<dbReference type="PRINTS" id="PR00098">
    <property type="entry name" value="CPSASE"/>
</dbReference>
<evidence type="ECO:0000256" key="1">
    <source>
        <dbReference type="ARBA" id="ARBA00001936"/>
    </source>
</evidence>
<dbReference type="FunFam" id="3.40.50.20:FF:000001">
    <property type="entry name" value="Carbamoyl-phosphate synthase large chain"/>
    <property type="match status" value="1"/>
</dbReference>
<feature type="domain" description="ATP-grasp" evidence="17">
    <location>
        <begin position="133"/>
        <end position="327"/>
    </location>
</feature>
<feature type="binding site" evidence="16">
    <location>
        <position position="284"/>
    </location>
    <ligand>
        <name>ATP</name>
        <dbReference type="ChEBI" id="CHEBI:30616"/>
        <label>1</label>
    </ligand>
</feature>
<feature type="binding site" evidence="16">
    <location>
        <position position="827"/>
    </location>
    <ligand>
        <name>Mn(2+)</name>
        <dbReference type="ChEBI" id="CHEBI:29035"/>
        <label>3</label>
    </ligand>
</feature>
<evidence type="ECO:0000256" key="12">
    <source>
        <dbReference type="ARBA" id="ARBA00022975"/>
    </source>
</evidence>
<feature type="region of interest" description="Carboxyphosphate synthetic domain" evidence="16">
    <location>
        <begin position="1"/>
        <end position="401"/>
    </location>
</feature>
<dbReference type="PANTHER" id="PTHR11405:SF53">
    <property type="entry name" value="CARBAMOYL-PHOSPHATE SYNTHASE [AMMONIA], MITOCHONDRIAL"/>
    <property type="match status" value="1"/>
</dbReference>
<feature type="binding site" evidence="16">
    <location>
        <position position="841"/>
    </location>
    <ligand>
        <name>ATP</name>
        <dbReference type="ChEBI" id="CHEBI:30616"/>
        <label>2</label>
    </ligand>
</feature>
<feature type="binding site" evidence="16">
    <location>
        <position position="755"/>
    </location>
    <ligand>
        <name>ATP</name>
        <dbReference type="ChEBI" id="CHEBI:30616"/>
        <label>2</label>
    </ligand>
</feature>
<feature type="binding site" evidence="16">
    <location>
        <position position="243"/>
    </location>
    <ligand>
        <name>ATP</name>
        <dbReference type="ChEBI" id="CHEBI:30616"/>
        <label>1</label>
    </ligand>
</feature>
<dbReference type="NCBIfam" id="NF003671">
    <property type="entry name" value="PRK05294.1"/>
    <property type="match status" value="1"/>
</dbReference>
<evidence type="ECO:0000256" key="4">
    <source>
        <dbReference type="ARBA" id="ARBA00022571"/>
    </source>
</evidence>
<dbReference type="Pfam" id="PF02787">
    <property type="entry name" value="CPSase_L_D3"/>
    <property type="match status" value="1"/>
</dbReference>
<feature type="binding site" evidence="16">
    <location>
        <position position="843"/>
    </location>
    <ligand>
        <name>Mn(2+)</name>
        <dbReference type="ChEBI" id="CHEBI:29035"/>
        <label>4</label>
    </ligand>
</feature>
<feature type="binding site" evidence="16">
    <location>
        <position position="827"/>
    </location>
    <ligand>
        <name>Mg(2+)</name>
        <dbReference type="ChEBI" id="CHEBI:18420"/>
        <label>3</label>
    </ligand>
</feature>
<evidence type="ECO:0000256" key="3">
    <source>
        <dbReference type="ARBA" id="ARBA00009799"/>
    </source>
</evidence>
<dbReference type="GO" id="GO:0004087">
    <property type="term" value="F:carbamoyl-phosphate synthase (ammonia) activity"/>
    <property type="evidence" value="ECO:0007669"/>
    <property type="project" value="UniProtKB-EC"/>
</dbReference>
<dbReference type="GO" id="GO:0006541">
    <property type="term" value="P:glutamine metabolic process"/>
    <property type="evidence" value="ECO:0007669"/>
    <property type="project" value="TreeGrafter"/>
</dbReference>
<evidence type="ECO:0000256" key="8">
    <source>
        <dbReference type="ARBA" id="ARBA00022737"/>
    </source>
</evidence>
<reference evidence="18" key="1">
    <citation type="submission" date="2022-06" db="EMBL/GenBank/DDBJ databases">
        <title>Aquibacillus sp. a new bacterium isolated from soil saline samples.</title>
        <authorList>
            <person name="Galisteo C."/>
            <person name="De La Haba R."/>
            <person name="Sanchez-Porro C."/>
            <person name="Ventosa A."/>
        </authorList>
    </citation>
    <scope>NUCLEOTIDE SEQUENCE</scope>
    <source>
        <strain evidence="18">3ASR75-11</strain>
    </source>
</reference>
<dbReference type="FunFam" id="3.40.50.20:FF:000002">
    <property type="entry name" value="Carbamoyl-phosphate synthase large chain"/>
    <property type="match status" value="1"/>
</dbReference>
<evidence type="ECO:0000256" key="7">
    <source>
        <dbReference type="ARBA" id="ARBA00022723"/>
    </source>
</evidence>
<feature type="binding site" evidence="16">
    <location>
        <position position="176"/>
    </location>
    <ligand>
        <name>ATP</name>
        <dbReference type="ChEBI" id="CHEBI:30616"/>
        <label>1</label>
    </ligand>
</feature>
<evidence type="ECO:0000256" key="13">
    <source>
        <dbReference type="ARBA" id="ARBA00023211"/>
    </source>
</evidence>
<feature type="binding site" evidence="16">
    <location>
        <position position="300"/>
    </location>
    <ligand>
        <name>Mn(2+)</name>
        <dbReference type="ChEBI" id="CHEBI:29035"/>
        <label>2</label>
    </ligand>
</feature>
<feature type="binding site" evidence="16">
    <location>
        <position position="784"/>
    </location>
    <ligand>
        <name>ATP</name>
        <dbReference type="ChEBI" id="CHEBI:30616"/>
        <label>2</label>
    </ligand>
</feature>
<dbReference type="Gene3D" id="3.30.470.20">
    <property type="entry name" value="ATP-grasp fold, B domain"/>
    <property type="match status" value="2"/>
</dbReference>
<keyword evidence="13" id="KW-0464">Manganese</keyword>
<feature type="binding site" evidence="16">
    <location>
        <position position="208"/>
    </location>
    <ligand>
        <name>ATP</name>
        <dbReference type="ChEBI" id="CHEBI:30616"/>
        <label>1</label>
    </ligand>
</feature>
<evidence type="ECO:0000256" key="9">
    <source>
        <dbReference type="ARBA" id="ARBA00022741"/>
    </source>
</evidence>
<sequence length="1083" mass="118989">MPKFNDIEKVLVIGSGPIVIGQAAEFDYAGTQACLALKEEGIEVILVNNNPATIMTDQQFADKVYLEPLTPDSVTEIIKKERPDGLLPTLGGQTGLNLAVSLSQSNVLKQYNVALLGTPLDTIQKGEDREMFKSMMKSMNEPIAESISTSSIDEAVQFATNVGYPIIVRPAYTLGGAGGGIANNEAELFSIVKHGLQASPIQQVLIEQSVKGWKEIEYEVMRDANDTCIIVCNMENVDPVGIHTGDSIVVAPSQTLTDRQYQMLRTTSCKVIRELGVVGGCNIQFALNPNSDDYIIIEVNPRVSRSSALASKATGYPIARIAAKLALGYDLDEVLNPITGDTYASFEPAIDYVAVKIPRWPFDKFASADRLLGTQMKATGEVMALARNFPAGLNKAIRSLEIGLNGLYLPNASQLTDVELTSALINASNERLFLIAEAFRRGYTVDDVHHITEMNKYFLDEIYFMIQFERKLKDTNWNTIHVEELKRAKQLGFSDLFLANLFEVNQTDIREKCKQQDVCVSYKMVDTCAAEFSADTPYFYSTYNEYDEVEPLTGNKKMVVLGSGPIRIGQGVEFDYCSVQAAMSLRQQTIDTIVINNNPETVSTDFNTADHLYFEPLTEEDVLQVIEKEKADGVLVQFGGQTAINLADGLSQAGVSIAGTSLDAIEATEDRDQFYQLLQKLSIPHIPGATVTAIKDARKAAAKIGYPILIRPSYVIGGRGMVVIQNEDQLIDYLQVLKDTSTESRIFPLLIDRFITGFEVEVDAVCDGKDVLIPGVFQHIERAGVHSGDSIAVFPAPDLTEEQKQMITDYTQKISAELSVRGIMNIQFVIGEDRKEMYVLEVNPRASRTVPISSKVTGVPMIDLATRIQMGEPLKNQKWQLGLHKPVPYYAVKMPIFSTNKLAGVDPYLGPEMKSTGEAIGLGTTVEAALAKAFGWKENMLKELNDDDIIYLAIGENDLDKDPSFVKALVETKAKIAAAPISAPLLNEKGIIVNETIALNKAVDLCLDGAFSIVCSTQLQSGDDPHVMLRAAALKSDTTCFSSTETFHAYLLASKQKQALPEPIHRYLEKVGDLNMVKEEIFG</sequence>
<dbReference type="SUPFAM" id="SSF52440">
    <property type="entry name" value="PreATP-grasp domain"/>
    <property type="match status" value="2"/>
</dbReference>
<dbReference type="InterPro" id="IPR013815">
    <property type="entry name" value="ATP_grasp_subdomain_1"/>
</dbReference>
<comment type="caution">
    <text evidence="16">Lacks conserved residue(s) required for the propagation of feature annotation.</text>
</comment>
<dbReference type="PANTHER" id="PTHR11405">
    <property type="entry name" value="CARBAMOYLTRANSFERASE FAMILY MEMBER"/>
    <property type="match status" value="1"/>
</dbReference>
<keyword evidence="19" id="KW-1185">Reference proteome</keyword>
<dbReference type="HAMAP" id="MF_01210_B">
    <property type="entry name" value="CPSase_L_chain_B"/>
    <property type="match status" value="1"/>
</dbReference>
<feature type="binding site" evidence="16">
    <location>
        <position position="284"/>
    </location>
    <ligand>
        <name>Mg(2+)</name>
        <dbReference type="ChEBI" id="CHEBI:18420"/>
        <label>1</label>
    </ligand>
</feature>
<evidence type="ECO:0000256" key="14">
    <source>
        <dbReference type="ARBA" id="ARBA00047359"/>
    </source>
</evidence>
<dbReference type="Pfam" id="PF25596">
    <property type="entry name" value="CPSase_L_D1"/>
    <property type="match status" value="2"/>
</dbReference>
<comment type="cofactor">
    <cofactor evidence="1">
        <name>Mn(2+)</name>
        <dbReference type="ChEBI" id="CHEBI:29035"/>
    </cofactor>
</comment>
<feature type="binding site" evidence="16">
    <location>
        <position position="300"/>
    </location>
    <ligand>
        <name>Mg(2+)</name>
        <dbReference type="ChEBI" id="CHEBI:18420"/>
        <label>2</label>
    </ligand>
</feature>
<comment type="pathway">
    <text evidence="16">Pyrimidine metabolism; UMP biosynthesis via de novo pathway; (S)-dihydroorotate from bicarbonate: step 1/3.</text>
</comment>
<feature type="binding site" evidence="16">
    <location>
        <position position="787"/>
    </location>
    <ligand>
        <name>ATP</name>
        <dbReference type="ChEBI" id="CHEBI:30616"/>
        <label>2</label>
    </ligand>
</feature>
<dbReference type="SUPFAM" id="SSF56059">
    <property type="entry name" value="Glutathione synthetase ATP-binding domain-like"/>
    <property type="match status" value="2"/>
</dbReference>
<evidence type="ECO:0000256" key="2">
    <source>
        <dbReference type="ARBA" id="ARBA00005077"/>
    </source>
</evidence>
<comment type="pathway">
    <text evidence="2 16">Amino-acid biosynthesis; L-arginine biosynthesis; carbamoyl phosphate from bicarbonate: step 1/1.</text>
</comment>
<evidence type="ECO:0000256" key="16">
    <source>
        <dbReference type="HAMAP-Rule" id="MF_01210"/>
    </source>
</evidence>
<feature type="binding site" evidence="16">
    <location>
        <position position="298"/>
    </location>
    <ligand>
        <name>ATP</name>
        <dbReference type="ChEBI" id="CHEBI:30616"/>
        <label>1</label>
    </ligand>
</feature>
<feature type="region of interest" description="Allosteric domain" evidence="16">
    <location>
        <begin position="939"/>
        <end position="1083"/>
    </location>
</feature>
<comment type="catalytic activity">
    <reaction evidence="14 16">
        <text>hydrogencarbonate + NH4(+) + 2 ATP = carbamoyl phosphate + 2 ADP + phosphate + 2 H(+)</text>
        <dbReference type="Rhea" id="RHEA:18029"/>
        <dbReference type="ChEBI" id="CHEBI:15378"/>
        <dbReference type="ChEBI" id="CHEBI:17544"/>
        <dbReference type="ChEBI" id="CHEBI:28938"/>
        <dbReference type="ChEBI" id="CHEBI:30616"/>
        <dbReference type="ChEBI" id="CHEBI:43474"/>
        <dbReference type="ChEBI" id="CHEBI:58228"/>
        <dbReference type="ChEBI" id="CHEBI:456216"/>
        <dbReference type="EC" id="6.3.4.16"/>
    </reaction>
</comment>
<dbReference type="InterPro" id="IPR005480">
    <property type="entry name" value="CPSase_lsu_oligo"/>
</dbReference>
<organism evidence="18 19">
    <name type="scientific">Terrihalobacillus insolitus</name>
    <dbReference type="NCBI Taxonomy" id="2950438"/>
    <lineage>
        <taxon>Bacteria</taxon>
        <taxon>Bacillati</taxon>
        <taxon>Bacillota</taxon>
        <taxon>Bacilli</taxon>
        <taxon>Bacillales</taxon>
        <taxon>Bacillaceae</taxon>
        <taxon>Terrihalobacillus</taxon>
    </lineage>
</organism>
<dbReference type="SUPFAM" id="SSF48108">
    <property type="entry name" value="Carbamoyl phosphate synthetase, large subunit connection domain"/>
    <property type="match status" value="1"/>
</dbReference>
<dbReference type="GO" id="GO:0046872">
    <property type="term" value="F:metal ion binding"/>
    <property type="evidence" value="ECO:0007669"/>
    <property type="project" value="UniProtKB-KW"/>
</dbReference>
<keyword evidence="11" id="KW-0460">Magnesium</keyword>
<feature type="binding site" evidence="16">
    <location>
        <position position="843"/>
    </location>
    <ligand>
        <name>Mg(2+)</name>
        <dbReference type="ChEBI" id="CHEBI:18420"/>
        <label>4</label>
    </ligand>
</feature>
<comment type="domain">
    <text evidence="16">The large subunit is composed of 2 ATP-grasp domains that are involved in binding the 2 ATP molecules needed for carbamoyl phosphate synthesis. The N-terminal ATP-grasp domain (referred to as the carboxyphosphate synthetic component) catalyzes the ATP-dependent phosphorylation of hydrogencarbonate to carboxyphosphate and the subsequent nucleophilic attack by ammonia to form a carbamate intermediate. The C-terminal ATP-grasp domain (referred to as the carbamoyl phosphate synthetic component) then catalyzes the phosphorylation of carbamate with the second ATP to form the end product carbamoyl phosphate. The reactive and unstable enzyme intermediates are sequentially channeled from one active site to the next through the interior of the protein over a distance of at least 96 A.</text>
</comment>
<dbReference type="GO" id="GO:0005524">
    <property type="term" value="F:ATP binding"/>
    <property type="evidence" value="ECO:0007669"/>
    <property type="project" value="UniProtKB-UniRule"/>
</dbReference>
<dbReference type="RefSeq" id="WP_272436915.1">
    <property type="nucleotide sequence ID" value="NZ_JAMQKB010000011.1"/>
</dbReference>
<feature type="domain" description="ATP-grasp" evidence="17">
    <location>
        <begin position="675"/>
        <end position="870"/>
    </location>
</feature>
<dbReference type="Proteomes" id="UP001145050">
    <property type="component" value="Unassembled WGS sequence"/>
</dbReference>
<name>A0A9X4AP25_9BACI</name>
<dbReference type="FunFam" id="1.10.1030.10:FF:000002">
    <property type="entry name" value="Carbamoyl-phosphate synthase large chain"/>
    <property type="match status" value="1"/>
</dbReference>
<comment type="caution">
    <text evidence="18">The sequence shown here is derived from an EMBL/GenBank/DDBJ whole genome shotgun (WGS) entry which is preliminary data.</text>
</comment>
<accession>A0A9X4AP25</accession>
<dbReference type="AlphaFoldDB" id="A0A9X4AP25"/>
<feature type="binding site" evidence="16">
    <location>
        <position position="298"/>
    </location>
    <ligand>
        <name>Mn(2+)</name>
        <dbReference type="ChEBI" id="CHEBI:29035"/>
        <label>2</label>
    </ligand>
</feature>
<dbReference type="InterPro" id="IPR005483">
    <property type="entry name" value="CPSase_dom"/>
</dbReference>
<dbReference type="GO" id="GO:0044205">
    <property type="term" value="P:'de novo' UMP biosynthetic process"/>
    <property type="evidence" value="ECO:0007669"/>
    <property type="project" value="UniProtKB-UniRule"/>
</dbReference>
<dbReference type="Gene3D" id="1.10.1030.10">
    <property type="entry name" value="Carbamoyl-phosphate synthetase, large subunit oligomerisation domain"/>
    <property type="match status" value="1"/>
</dbReference>
<evidence type="ECO:0000313" key="19">
    <source>
        <dbReference type="Proteomes" id="UP001145050"/>
    </source>
</evidence>
<feature type="binding site" evidence="16">
    <location>
        <position position="753"/>
    </location>
    <ligand>
        <name>ATP</name>
        <dbReference type="ChEBI" id="CHEBI:30616"/>
        <label>2</label>
    </ligand>
</feature>
<comment type="subunit">
    <text evidence="16">Composed of two chains; the small (or glutamine) chain promotes the hydrolysis of glutamine to ammonia, which is used by the large (or ammonia) chain to synthesize carbamoyl phosphate. Tetramer of heterodimers (alpha,beta)4.</text>
</comment>
<dbReference type="SMART" id="SM01096">
    <property type="entry name" value="CPSase_L_D3"/>
    <property type="match status" value="1"/>
</dbReference>